<comment type="catalytic activity">
    <reaction evidence="4">
        <text>N(7)-methyl-GTP + H2O = N(7)-methyl-GMP + diphosphate + H(+)</text>
        <dbReference type="Rhea" id="RHEA:58744"/>
        <dbReference type="ChEBI" id="CHEBI:15377"/>
        <dbReference type="ChEBI" id="CHEBI:15378"/>
        <dbReference type="ChEBI" id="CHEBI:33019"/>
        <dbReference type="ChEBI" id="CHEBI:58285"/>
        <dbReference type="ChEBI" id="CHEBI:87133"/>
    </reaction>
</comment>
<dbReference type="GO" id="GO:0005737">
    <property type="term" value="C:cytoplasm"/>
    <property type="evidence" value="ECO:0007669"/>
    <property type="project" value="UniProtKB-SubCell"/>
</dbReference>
<gene>
    <name evidence="5" type="ORF">FNA46_24940</name>
</gene>
<evidence type="ECO:0000256" key="1">
    <source>
        <dbReference type="ARBA" id="ARBA00001968"/>
    </source>
</evidence>
<dbReference type="EC" id="3.6.1.-" evidence="4"/>
<dbReference type="HAMAP" id="MF_00528">
    <property type="entry name" value="Maf"/>
    <property type="match status" value="1"/>
</dbReference>
<accession>A0A549SMP9</accession>
<dbReference type="RefSeq" id="WP_143127944.1">
    <property type="nucleotide sequence ID" value="NZ_VJMG01000106.1"/>
</dbReference>
<name>A0A549SMP9_9HYPH</name>
<evidence type="ECO:0000256" key="3">
    <source>
        <dbReference type="ARBA" id="ARBA00023080"/>
    </source>
</evidence>
<dbReference type="PANTHER" id="PTHR43213:SF5">
    <property type="entry name" value="BIFUNCTIONAL DTTP_UTP PYROPHOSPHATASE_METHYLTRANSFERASE PROTEIN-RELATED"/>
    <property type="match status" value="1"/>
</dbReference>
<evidence type="ECO:0000256" key="4">
    <source>
        <dbReference type="HAMAP-Rule" id="MF_00528"/>
    </source>
</evidence>
<feature type="site" description="Important for substrate specificity" evidence="4">
    <location>
        <position position="162"/>
    </location>
</feature>
<dbReference type="GO" id="GO:0047429">
    <property type="term" value="F:nucleoside triphosphate diphosphatase activity"/>
    <property type="evidence" value="ECO:0007669"/>
    <property type="project" value="InterPro"/>
</dbReference>
<keyword evidence="6" id="KW-1185">Reference proteome</keyword>
<evidence type="ECO:0000256" key="2">
    <source>
        <dbReference type="ARBA" id="ARBA00022801"/>
    </source>
</evidence>
<dbReference type="NCBIfam" id="TIGR00172">
    <property type="entry name" value="maf"/>
    <property type="match status" value="1"/>
</dbReference>
<dbReference type="SUPFAM" id="SSF52972">
    <property type="entry name" value="ITPase-like"/>
    <property type="match status" value="1"/>
</dbReference>
<dbReference type="Gene3D" id="3.90.950.10">
    <property type="match status" value="1"/>
</dbReference>
<dbReference type="CDD" id="cd00555">
    <property type="entry name" value="Maf"/>
    <property type="match status" value="1"/>
</dbReference>
<evidence type="ECO:0000313" key="6">
    <source>
        <dbReference type="Proteomes" id="UP000316801"/>
    </source>
</evidence>
<comment type="caution">
    <text evidence="4">Lacks conserved residue(s) required for the propagation of feature annotation.</text>
</comment>
<feature type="site" description="Important for substrate specificity" evidence="4">
    <location>
        <position position="13"/>
    </location>
</feature>
<comment type="cofactor">
    <cofactor evidence="1 4">
        <name>a divalent metal cation</name>
        <dbReference type="ChEBI" id="CHEBI:60240"/>
    </cofactor>
</comment>
<dbReference type="InterPro" id="IPR029001">
    <property type="entry name" value="ITPase-like_fam"/>
</dbReference>
<comment type="function">
    <text evidence="4">Nucleoside triphosphate pyrophosphatase that hydrolyzes 7-methyl-GTP (m(7)GTP). May have a dual role in cell division arrest and in preventing the incorporation of modified nucleotides into cellular nucleic acids.</text>
</comment>
<protein>
    <recommendedName>
        <fullName evidence="4">7-methyl-GTP pyrophosphatase</fullName>
        <shortName evidence="4">m(7)GTP pyrophosphatase</shortName>
        <ecNumber evidence="4">3.6.1.-</ecNumber>
    </recommendedName>
</protein>
<organism evidence="5 6">
    <name type="scientific">Rhizobium straminoryzae</name>
    <dbReference type="NCBI Taxonomy" id="1387186"/>
    <lineage>
        <taxon>Bacteria</taxon>
        <taxon>Pseudomonadati</taxon>
        <taxon>Pseudomonadota</taxon>
        <taxon>Alphaproteobacteria</taxon>
        <taxon>Hyphomicrobiales</taxon>
        <taxon>Rhizobiaceae</taxon>
        <taxon>Rhizobium/Agrobacterium group</taxon>
        <taxon>Rhizobium</taxon>
    </lineage>
</organism>
<keyword evidence="4" id="KW-0963">Cytoplasm</keyword>
<sequence>MSQPLVLASSSPFRRQLMENAGLSFTARAAVIDERAIEADLHRRGAGPEQVALELARAKALDVARHYPGAFVIGSDQTMSLGERVYHKPASRDEARDVLLSLSGKTHHLNSGVAILRDGTILWEEVAKASLTVRELSPAFIDRYLDRVGDRALTSVGGYQLEGEGIQLFSAIDGDYFTILGLPMLSLLQALRTLGVIHG</sequence>
<dbReference type="AlphaFoldDB" id="A0A549SMP9"/>
<dbReference type="EMBL" id="VJMG01000106">
    <property type="protein sequence ID" value="TRL30864.1"/>
    <property type="molecule type" value="Genomic_DNA"/>
</dbReference>
<dbReference type="PANTHER" id="PTHR43213">
    <property type="entry name" value="BIFUNCTIONAL DTTP/UTP PYROPHOSPHATASE/METHYLTRANSFERASE PROTEIN-RELATED"/>
    <property type="match status" value="1"/>
</dbReference>
<dbReference type="InterPro" id="IPR003697">
    <property type="entry name" value="Maf-like"/>
</dbReference>
<comment type="caution">
    <text evidence="5">The sequence shown here is derived from an EMBL/GenBank/DDBJ whole genome shotgun (WGS) entry which is preliminary data.</text>
</comment>
<dbReference type="Pfam" id="PF02545">
    <property type="entry name" value="Maf"/>
    <property type="match status" value="1"/>
</dbReference>
<keyword evidence="3 4" id="KW-0546">Nucleotide metabolism</keyword>
<feature type="site" description="Important for substrate specificity" evidence="4">
    <location>
        <position position="77"/>
    </location>
</feature>
<comment type="similarity">
    <text evidence="4">Belongs to the Maf family. YceF subfamily.</text>
</comment>
<comment type="subcellular location">
    <subcellularLocation>
        <location evidence="4">Cytoplasm</location>
    </subcellularLocation>
</comment>
<proteinExistence type="inferred from homology"/>
<dbReference type="NCBIfam" id="NF002690">
    <property type="entry name" value="PRK02478.1"/>
    <property type="match status" value="1"/>
</dbReference>
<dbReference type="PIRSF" id="PIRSF006305">
    <property type="entry name" value="Maf"/>
    <property type="match status" value="1"/>
</dbReference>
<keyword evidence="2 4" id="KW-0378">Hydrolase</keyword>
<evidence type="ECO:0000313" key="5">
    <source>
        <dbReference type="EMBL" id="TRL30864.1"/>
    </source>
</evidence>
<dbReference type="Proteomes" id="UP000316801">
    <property type="component" value="Unassembled WGS sequence"/>
</dbReference>
<reference evidence="5 6" key="1">
    <citation type="submission" date="2019-07" db="EMBL/GenBank/DDBJ databases">
        <title>Ln-dependent methylotrophs.</title>
        <authorList>
            <person name="Tani A."/>
        </authorList>
    </citation>
    <scope>NUCLEOTIDE SEQUENCE [LARGE SCALE GENOMIC DNA]</scope>
    <source>
        <strain evidence="5 6">SM12</strain>
    </source>
</reference>
<feature type="active site" description="Proton acceptor" evidence="4">
    <location>
        <position position="76"/>
    </location>
</feature>
<dbReference type="GO" id="GO:0009117">
    <property type="term" value="P:nucleotide metabolic process"/>
    <property type="evidence" value="ECO:0007669"/>
    <property type="project" value="UniProtKB-KW"/>
</dbReference>